<proteinExistence type="predicted"/>
<keyword evidence="2" id="KW-0732">Signal</keyword>
<evidence type="ECO:0000256" key="1">
    <source>
        <dbReference type="SAM" id="MobiDB-lite"/>
    </source>
</evidence>
<dbReference type="PANTHER" id="PTHR40128:SF1">
    <property type="entry name" value="PHYTANOYL-COA HYDROXYLASE"/>
    <property type="match status" value="1"/>
</dbReference>
<dbReference type="OrthoDB" id="2328924at2759"/>
<organism evidence="3 4">
    <name type="scientific">Hortaea werneckii EXF-2000</name>
    <dbReference type="NCBI Taxonomy" id="1157616"/>
    <lineage>
        <taxon>Eukaryota</taxon>
        <taxon>Fungi</taxon>
        <taxon>Dikarya</taxon>
        <taxon>Ascomycota</taxon>
        <taxon>Pezizomycotina</taxon>
        <taxon>Dothideomycetes</taxon>
        <taxon>Dothideomycetidae</taxon>
        <taxon>Mycosphaerellales</taxon>
        <taxon>Teratosphaeriaceae</taxon>
        <taxon>Hortaea</taxon>
    </lineage>
</organism>
<dbReference type="InterPro" id="IPR008775">
    <property type="entry name" value="Phytyl_CoA_dOase-like"/>
</dbReference>
<dbReference type="SUPFAM" id="SSF51197">
    <property type="entry name" value="Clavaminate synthase-like"/>
    <property type="match status" value="1"/>
</dbReference>
<evidence type="ECO:0000313" key="4">
    <source>
        <dbReference type="Proteomes" id="UP000194280"/>
    </source>
</evidence>
<dbReference type="InParanoid" id="A0A1Z5TFY8"/>
<comment type="caution">
    <text evidence="3">The sequence shown here is derived from an EMBL/GenBank/DDBJ whole genome shotgun (WGS) entry which is preliminary data.</text>
</comment>
<feature type="region of interest" description="Disordered" evidence="1">
    <location>
        <begin position="278"/>
        <end position="297"/>
    </location>
</feature>
<accession>A0A1Z5TFY8</accession>
<dbReference type="Pfam" id="PF05721">
    <property type="entry name" value="PhyH"/>
    <property type="match status" value="1"/>
</dbReference>
<sequence length="515" mass="58076">MVVSLAWYGLLRVLVGGSECSHVFGSMEYSHLVKIESEDPGLRFEGGLGIQSCRNGRMRKVSATCKLPKSMRAPSPTTSSNLDAWLGTFWSYTARLPVASSRILRSGAADGSSPHKLRLNLGLPTSADYQSCFVGINTVQARLVRRSIYISSNPLRACAPVRRPVSFLLLWQIRFKMAAITQHAPAPAHELVYEPESLPKLRSNHGEYLDKSSVGLMRETSVETSMEEMRRRFQEDGYLFVKNVMPRDDVFDVRQAYFEHLAPTGILKPGTNPRDGIFDSTQDPVVHNGVGGRDLPEDRDRVDRLVTAHTHPMYNFLLEHPKLRGFVREFMGWEKDVLIKRTLLRHNVPNGFSTGIHYDRIFLRQGEAEFLTAWVPIGDCSPEGGGLMYMEDSTEVGKAMEADFMERAAHFTKEERINGFNANMAKDGQLSHDVHALSAEIMDGKFGGGKRRRWLVGDFKAGDVVFHNPYMIHGAVKNEDPQGRIRLATDLRFYEEGADLDTRWMRSVWRPDDGL</sequence>
<name>A0A1Z5TFY8_HORWE</name>
<reference evidence="3 4" key="1">
    <citation type="submission" date="2017-01" db="EMBL/GenBank/DDBJ databases">
        <title>The recent genome duplication of the halophilic yeast Hortaea werneckii: insights from long-read sequencing.</title>
        <authorList>
            <person name="Sinha S."/>
            <person name="Flibotte S."/>
            <person name="Neira M."/>
            <person name="Lenassi M."/>
            <person name="Gostincar C."/>
            <person name="Stajich J.E."/>
            <person name="Nislow C.E."/>
        </authorList>
    </citation>
    <scope>NUCLEOTIDE SEQUENCE [LARGE SCALE GENOMIC DNA]</scope>
    <source>
        <strain evidence="3 4">EXF-2000</strain>
    </source>
</reference>
<dbReference type="VEuPathDB" id="FungiDB:BTJ68_04599"/>
<dbReference type="AlphaFoldDB" id="A0A1Z5TFY8"/>
<evidence type="ECO:0000313" key="3">
    <source>
        <dbReference type="EMBL" id="OTA34936.1"/>
    </source>
</evidence>
<feature type="signal peptide" evidence="2">
    <location>
        <begin position="1"/>
        <end position="20"/>
    </location>
</feature>
<dbReference type="STRING" id="1157616.A0A1Z5TFY8"/>
<gene>
    <name evidence="3" type="ORF">BTJ68_04599</name>
</gene>
<evidence type="ECO:0000256" key="2">
    <source>
        <dbReference type="SAM" id="SignalP"/>
    </source>
</evidence>
<dbReference type="Proteomes" id="UP000194280">
    <property type="component" value="Unassembled WGS sequence"/>
</dbReference>
<protein>
    <recommendedName>
        <fullName evidence="5">TauD/TfdA-like domain-containing protein</fullName>
    </recommendedName>
</protein>
<dbReference type="Gene3D" id="2.60.120.620">
    <property type="entry name" value="q2cbj1_9rhob like domain"/>
    <property type="match status" value="1"/>
</dbReference>
<feature type="chain" id="PRO_5011121439" description="TauD/TfdA-like domain-containing protein" evidence="2">
    <location>
        <begin position="21"/>
        <end position="515"/>
    </location>
</feature>
<evidence type="ECO:0008006" key="5">
    <source>
        <dbReference type="Google" id="ProtNLM"/>
    </source>
</evidence>
<dbReference type="EMBL" id="MUNK01000051">
    <property type="protein sequence ID" value="OTA34936.1"/>
    <property type="molecule type" value="Genomic_DNA"/>
</dbReference>
<dbReference type="PANTHER" id="PTHR40128">
    <property type="entry name" value="EXPRESSED PROTEIN"/>
    <property type="match status" value="1"/>
</dbReference>
<keyword evidence="4" id="KW-1185">Reference proteome</keyword>